<protein>
    <submittedName>
        <fullName evidence="1">Uncharacterized protein</fullName>
    </submittedName>
</protein>
<reference evidence="1" key="1">
    <citation type="journal article" date="2021" name="New Phytol.">
        <title>Evolutionary innovations through gain and loss of genes in the ectomycorrhizal Boletales.</title>
        <authorList>
            <person name="Wu G."/>
            <person name="Miyauchi S."/>
            <person name="Morin E."/>
            <person name="Kuo A."/>
            <person name="Drula E."/>
            <person name="Varga T."/>
            <person name="Kohler A."/>
            <person name="Feng B."/>
            <person name="Cao Y."/>
            <person name="Lipzen A."/>
            <person name="Daum C."/>
            <person name="Hundley H."/>
            <person name="Pangilinan J."/>
            <person name="Johnson J."/>
            <person name="Barry K."/>
            <person name="LaButti K."/>
            <person name="Ng V."/>
            <person name="Ahrendt S."/>
            <person name="Min B."/>
            <person name="Choi I.G."/>
            <person name="Park H."/>
            <person name="Plett J.M."/>
            <person name="Magnuson J."/>
            <person name="Spatafora J.W."/>
            <person name="Nagy L.G."/>
            <person name="Henrissat B."/>
            <person name="Grigoriev I.V."/>
            <person name="Yang Z.L."/>
            <person name="Xu J."/>
            <person name="Martin F.M."/>
        </authorList>
    </citation>
    <scope>NUCLEOTIDE SEQUENCE</scope>
    <source>
        <strain evidence="1">ATCC 28755</strain>
    </source>
</reference>
<organism evidence="1 2">
    <name type="scientific">Hygrophoropsis aurantiaca</name>
    <dbReference type="NCBI Taxonomy" id="72124"/>
    <lineage>
        <taxon>Eukaryota</taxon>
        <taxon>Fungi</taxon>
        <taxon>Dikarya</taxon>
        <taxon>Basidiomycota</taxon>
        <taxon>Agaricomycotina</taxon>
        <taxon>Agaricomycetes</taxon>
        <taxon>Agaricomycetidae</taxon>
        <taxon>Boletales</taxon>
        <taxon>Coniophorineae</taxon>
        <taxon>Hygrophoropsidaceae</taxon>
        <taxon>Hygrophoropsis</taxon>
    </lineage>
</organism>
<comment type="caution">
    <text evidence="1">The sequence shown here is derived from an EMBL/GenBank/DDBJ whole genome shotgun (WGS) entry which is preliminary data.</text>
</comment>
<dbReference type="Proteomes" id="UP000790377">
    <property type="component" value="Unassembled WGS sequence"/>
</dbReference>
<proteinExistence type="predicted"/>
<sequence>MGRRRTKAAPTHPDAAATTAGPSGSDSVPMAPLPTKPSSNPNPLPKKIQKRPKKAVDGRRRNIAEQLQQMYGSAAALEADIARHKRLHFKPVVGTQTTQKDDMHDAREFIRS</sequence>
<keyword evidence="2" id="KW-1185">Reference proteome</keyword>
<name>A0ACB7ZY03_9AGAM</name>
<evidence type="ECO:0000313" key="2">
    <source>
        <dbReference type="Proteomes" id="UP000790377"/>
    </source>
</evidence>
<accession>A0ACB7ZY03</accession>
<evidence type="ECO:0000313" key="1">
    <source>
        <dbReference type="EMBL" id="KAH7905537.1"/>
    </source>
</evidence>
<dbReference type="EMBL" id="MU268171">
    <property type="protein sequence ID" value="KAH7905537.1"/>
    <property type="molecule type" value="Genomic_DNA"/>
</dbReference>
<gene>
    <name evidence="1" type="ORF">BJ138DRAFT_1130437</name>
</gene>